<dbReference type="InterPro" id="IPR017871">
    <property type="entry name" value="ABC_transporter-like_CS"/>
</dbReference>
<evidence type="ECO:0000259" key="5">
    <source>
        <dbReference type="PROSITE" id="PS50893"/>
    </source>
</evidence>
<evidence type="ECO:0000256" key="3">
    <source>
        <dbReference type="ARBA" id="ARBA00022741"/>
    </source>
</evidence>
<dbReference type="PROSITE" id="PS50893">
    <property type="entry name" value="ABC_TRANSPORTER_2"/>
    <property type="match status" value="1"/>
</dbReference>
<dbReference type="InterPro" id="IPR027417">
    <property type="entry name" value="P-loop_NTPase"/>
</dbReference>
<keyword evidence="2" id="KW-0813">Transport</keyword>
<sequence length="257" mass="28556">MLLDINDVHFGYQNEVELLQGFSLHVEQGEFVALLGPSGCGKSTLMNLAAGLLNPLRGGVNFGGHPLHGLNRDVGYMTQGDTLLPWATVAKNITLPLELRGVPKAQREEKLDKAVRLVNLAEHRNKYPSELSGGMKRRALLARSIIYDPPMLLMDEPFGALDAQLREVMHQELLNTVARTGQSVLFITHDISEAILLADRIIVLGGLPLRVLEETEVPFGKDRKLSEVRTTKTYADMEVHLRELLRKADALTKSKQH</sequence>
<dbReference type="Proteomes" id="UP001205890">
    <property type="component" value="Unassembled WGS sequence"/>
</dbReference>
<dbReference type="PANTHER" id="PTHR42788:SF13">
    <property type="entry name" value="ALIPHATIC SULFONATES IMPORT ATP-BINDING PROTEIN SSUB"/>
    <property type="match status" value="1"/>
</dbReference>
<comment type="similarity">
    <text evidence="1">Belongs to the ABC transporter superfamily.</text>
</comment>
<dbReference type="SMART" id="SM00382">
    <property type="entry name" value="AAA"/>
    <property type="match status" value="1"/>
</dbReference>
<dbReference type="SUPFAM" id="SSF52540">
    <property type="entry name" value="P-loop containing nucleoside triphosphate hydrolases"/>
    <property type="match status" value="1"/>
</dbReference>
<name>A0ABT1LEL8_9HYPH</name>
<dbReference type="Pfam" id="PF00005">
    <property type="entry name" value="ABC_tran"/>
    <property type="match status" value="1"/>
</dbReference>
<protein>
    <submittedName>
        <fullName evidence="6">ABC transporter ATP-binding protein</fullName>
    </submittedName>
</protein>
<keyword evidence="3" id="KW-0547">Nucleotide-binding</keyword>
<evidence type="ECO:0000313" key="6">
    <source>
        <dbReference type="EMBL" id="MCP8939942.1"/>
    </source>
</evidence>
<feature type="domain" description="ABC transporter" evidence="5">
    <location>
        <begin position="3"/>
        <end position="231"/>
    </location>
</feature>
<organism evidence="6 7">
    <name type="scientific">Alsobacter ponti</name>
    <dbReference type="NCBI Taxonomy" id="2962936"/>
    <lineage>
        <taxon>Bacteria</taxon>
        <taxon>Pseudomonadati</taxon>
        <taxon>Pseudomonadota</taxon>
        <taxon>Alphaproteobacteria</taxon>
        <taxon>Hyphomicrobiales</taxon>
        <taxon>Alsobacteraceae</taxon>
        <taxon>Alsobacter</taxon>
    </lineage>
</organism>
<dbReference type="CDD" id="cd03293">
    <property type="entry name" value="ABC_NrtD_SsuB_transporters"/>
    <property type="match status" value="1"/>
</dbReference>
<evidence type="ECO:0000256" key="1">
    <source>
        <dbReference type="ARBA" id="ARBA00005417"/>
    </source>
</evidence>
<dbReference type="EMBL" id="JANCLU010000016">
    <property type="protein sequence ID" value="MCP8939942.1"/>
    <property type="molecule type" value="Genomic_DNA"/>
</dbReference>
<dbReference type="PANTHER" id="PTHR42788">
    <property type="entry name" value="TAURINE IMPORT ATP-BINDING PROTEIN-RELATED"/>
    <property type="match status" value="1"/>
</dbReference>
<proteinExistence type="inferred from homology"/>
<evidence type="ECO:0000313" key="7">
    <source>
        <dbReference type="Proteomes" id="UP001205890"/>
    </source>
</evidence>
<evidence type="ECO:0000256" key="4">
    <source>
        <dbReference type="ARBA" id="ARBA00022840"/>
    </source>
</evidence>
<dbReference type="PROSITE" id="PS00211">
    <property type="entry name" value="ABC_TRANSPORTER_1"/>
    <property type="match status" value="1"/>
</dbReference>
<evidence type="ECO:0000256" key="2">
    <source>
        <dbReference type="ARBA" id="ARBA00022448"/>
    </source>
</evidence>
<dbReference type="RefSeq" id="WP_254744121.1">
    <property type="nucleotide sequence ID" value="NZ_JANCLU010000016.1"/>
</dbReference>
<accession>A0ABT1LEL8</accession>
<keyword evidence="4 6" id="KW-0067">ATP-binding</keyword>
<dbReference type="InterPro" id="IPR003439">
    <property type="entry name" value="ABC_transporter-like_ATP-bd"/>
</dbReference>
<reference evidence="6 7" key="1">
    <citation type="submission" date="2022-07" db="EMBL/GenBank/DDBJ databases">
        <authorList>
            <person name="Li W.-J."/>
            <person name="Deng Q.-Q."/>
        </authorList>
    </citation>
    <scope>NUCLEOTIDE SEQUENCE [LARGE SCALE GENOMIC DNA]</scope>
    <source>
        <strain evidence="6 7">SYSU M60028</strain>
    </source>
</reference>
<comment type="caution">
    <text evidence="6">The sequence shown here is derived from an EMBL/GenBank/DDBJ whole genome shotgun (WGS) entry which is preliminary data.</text>
</comment>
<dbReference type="InterPro" id="IPR003593">
    <property type="entry name" value="AAA+_ATPase"/>
</dbReference>
<dbReference type="GO" id="GO:0005524">
    <property type="term" value="F:ATP binding"/>
    <property type="evidence" value="ECO:0007669"/>
    <property type="project" value="UniProtKB-KW"/>
</dbReference>
<dbReference type="InterPro" id="IPR050166">
    <property type="entry name" value="ABC_transporter_ATP-bind"/>
</dbReference>
<keyword evidence="7" id="KW-1185">Reference proteome</keyword>
<dbReference type="Gene3D" id="3.40.50.300">
    <property type="entry name" value="P-loop containing nucleotide triphosphate hydrolases"/>
    <property type="match status" value="1"/>
</dbReference>
<gene>
    <name evidence="6" type="ORF">NK718_15560</name>
</gene>